<name>A0AAV2ZBC8_9STRA</name>
<feature type="domain" description="Retrovirus-related Pol polyprotein from transposon TNT 1-94-like beta-barrel" evidence="2">
    <location>
        <begin position="31"/>
        <end position="110"/>
    </location>
</feature>
<reference evidence="3" key="1">
    <citation type="submission" date="2022-11" db="EMBL/GenBank/DDBJ databases">
        <authorList>
            <person name="Morgan W.R."/>
            <person name="Tartar A."/>
        </authorList>
    </citation>
    <scope>NUCLEOTIDE SEQUENCE</scope>
    <source>
        <strain evidence="3">ARSEF 373</strain>
    </source>
</reference>
<evidence type="ECO:0000259" key="2">
    <source>
        <dbReference type="Pfam" id="PF22936"/>
    </source>
</evidence>
<feature type="region of interest" description="Disordered" evidence="1">
    <location>
        <begin position="1"/>
        <end position="27"/>
    </location>
</feature>
<evidence type="ECO:0000313" key="3">
    <source>
        <dbReference type="EMBL" id="DBA02669.1"/>
    </source>
</evidence>
<protein>
    <recommendedName>
        <fullName evidence="2">Retrovirus-related Pol polyprotein from transposon TNT 1-94-like beta-barrel domain-containing protein</fullName>
    </recommendedName>
</protein>
<evidence type="ECO:0000256" key="1">
    <source>
        <dbReference type="SAM" id="MobiDB-lite"/>
    </source>
</evidence>
<dbReference type="Pfam" id="PF22936">
    <property type="entry name" value="Pol_BBD"/>
    <property type="match status" value="1"/>
</dbReference>
<dbReference type="Proteomes" id="UP001146120">
    <property type="component" value="Unassembled WGS sequence"/>
</dbReference>
<sequence length="114" mass="12393">MSEDEWRHEAPAVANAKGEHGPPRTSTWRCFDTGSNVHLVGDKELFVLVEEIDQESLGARIQGAAASMLAQASGIGTVKIVTQVDDQEFDLFIDDVLYVEGASHGLFSMKLGMD</sequence>
<dbReference type="AlphaFoldDB" id="A0AAV2ZBC8"/>
<keyword evidence="4" id="KW-1185">Reference proteome</keyword>
<feature type="compositionally biased region" description="Basic and acidic residues" evidence="1">
    <location>
        <begin position="1"/>
        <end position="10"/>
    </location>
</feature>
<evidence type="ECO:0000313" key="4">
    <source>
        <dbReference type="Proteomes" id="UP001146120"/>
    </source>
</evidence>
<proteinExistence type="predicted"/>
<comment type="caution">
    <text evidence="3">The sequence shown here is derived from an EMBL/GenBank/DDBJ whole genome shotgun (WGS) entry which is preliminary data.</text>
</comment>
<accession>A0AAV2ZBC8</accession>
<gene>
    <name evidence="3" type="ORF">N0F65_010494</name>
</gene>
<dbReference type="EMBL" id="DAKRPA010000028">
    <property type="protein sequence ID" value="DBA02669.1"/>
    <property type="molecule type" value="Genomic_DNA"/>
</dbReference>
<dbReference type="InterPro" id="IPR054722">
    <property type="entry name" value="PolX-like_BBD"/>
</dbReference>
<reference evidence="3" key="2">
    <citation type="journal article" date="2023" name="Microbiol Resour">
        <title>Decontamination and Annotation of the Draft Genome Sequence of the Oomycete Lagenidium giganteum ARSEF 373.</title>
        <authorList>
            <person name="Morgan W.R."/>
            <person name="Tartar A."/>
        </authorList>
    </citation>
    <scope>NUCLEOTIDE SEQUENCE</scope>
    <source>
        <strain evidence="3">ARSEF 373</strain>
    </source>
</reference>
<organism evidence="3 4">
    <name type="scientific">Lagenidium giganteum</name>
    <dbReference type="NCBI Taxonomy" id="4803"/>
    <lineage>
        <taxon>Eukaryota</taxon>
        <taxon>Sar</taxon>
        <taxon>Stramenopiles</taxon>
        <taxon>Oomycota</taxon>
        <taxon>Peronosporomycetes</taxon>
        <taxon>Pythiales</taxon>
        <taxon>Pythiaceae</taxon>
    </lineage>
</organism>